<keyword evidence="9" id="KW-1185">Reference proteome</keyword>
<dbReference type="PANTHER" id="PTHR34388">
    <property type="entry name" value="DNA POLYMERASE III SUBUNIT DELTA"/>
    <property type="match status" value="1"/>
</dbReference>
<comment type="catalytic activity">
    <reaction evidence="7">
        <text>DNA(n) + a 2'-deoxyribonucleoside 5'-triphosphate = DNA(n+1) + diphosphate</text>
        <dbReference type="Rhea" id="RHEA:22508"/>
        <dbReference type="Rhea" id="RHEA-COMP:17339"/>
        <dbReference type="Rhea" id="RHEA-COMP:17340"/>
        <dbReference type="ChEBI" id="CHEBI:33019"/>
        <dbReference type="ChEBI" id="CHEBI:61560"/>
        <dbReference type="ChEBI" id="CHEBI:173112"/>
        <dbReference type="EC" id="2.7.7.7"/>
    </reaction>
</comment>
<keyword evidence="4" id="KW-0235">DNA replication</keyword>
<dbReference type="Gene3D" id="3.40.50.300">
    <property type="entry name" value="P-loop containing nucleotide triphosphate hydrolases"/>
    <property type="match status" value="1"/>
</dbReference>
<reference evidence="9" key="1">
    <citation type="journal article" date="2019" name="Int. J. Syst. Evol. Microbiol.">
        <title>The Global Catalogue of Microorganisms (GCM) 10K type strain sequencing project: providing services to taxonomists for standard genome sequencing and annotation.</title>
        <authorList>
            <consortium name="The Broad Institute Genomics Platform"/>
            <consortium name="The Broad Institute Genome Sequencing Center for Infectious Disease"/>
            <person name="Wu L."/>
            <person name="Ma J."/>
        </authorList>
    </citation>
    <scope>NUCLEOTIDE SEQUENCE [LARGE SCALE GENOMIC DNA]</scope>
    <source>
        <strain evidence="9">KCTC 32465</strain>
    </source>
</reference>
<evidence type="ECO:0000256" key="1">
    <source>
        <dbReference type="ARBA" id="ARBA00012417"/>
    </source>
</evidence>
<evidence type="ECO:0000256" key="7">
    <source>
        <dbReference type="ARBA" id="ARBA00049244"/>
    </source>
</evidence>
<evidence type="ECO:0000256" key="6">
    <source>
        <dbReference type="ARBA" id="ARBA00034754"/>
    </source>
</evidence>
<evidence type="ECO:0000256" key="3">
    <source>
        <dbReference type="ARBA" id="ARBA00022695"/>
    </source>
</evidence>
<name>A0ABQ3CWR4_9RHOB</name>
<evidence type="ECO:0000313" key="9">
    <source>
        <dbReference type="Proteomes" id="UP000634455"/>
    </source>
</evidence>
<sequence length="342" mass="36852">MKLAGPRAAAYFAKPDPTHSGLLIYGADAMRVALRRQEVVKAIVGETGEEEMRFTRISAADLRKEPALVLDGLKSQGFFPGPRAVLVEDAGDGLAPTLETALSEWQTGDAMLIVTAGQLNARSKLRKVFESTQTTVAIGIYNDPPSKEEISATLTKAGLTNISGEAMTDLQNLGRELDPGDFTQTMEKLSLYKYGDDTAVSSDDVEICAPATSDAGIDDVIHIIAEAKSGEVGPVLKRLFGQGINPTTLCISATRHFRILHAAASHADGPDVALSRARPPVFGARKDRMVRQARNWGSPKLEKALDVLMETDLSLRSSRPLPDAALVERAFIRLAMMARGRN</sequence>
<dbReference type="Gene3D" id="1.20.272.10">
    <property type="match status" value="1"/>
</dbReference>
<dbReference type="InterPro" id="IPR008921">
    <property type="entry name" value="DNA_pol3_clamp-load_cplx_C"/>
</dbReference>
<protein>
    <recommendedName>
        <fullName evidence="1">DNA-directed DNA polymerase</fullName>
        <ecNumber evidence="1">2.7.7.7</ecNumber>
    </recommendedName>
</protein>
<dbReference type="SUPFAM" id="SSF48019">
    <property type="entry name" value="post-AAA+ oligomerization domain-like"/>
    <property type="match status" value="1"/>
</dbReference>
<evidence type="ECO:0000256" key="2">
    <source>
        <dbReference type="ARBA" id="ARBA00022679"/>
    </source>
</evidence>
<comment type="caution">
    <text evidence="8">The sequence shown here is derived from an EMBL/GenBank/DDBJ whole genome shotgun (WGS) entry which is preliminary data.</text>
</comment>
<keyword evidence="3" id="KW-0548">Nucleotidyltransferase</keyword>
<dbReference type="NCBIfam" id="TIGR01128">
    <property type="entry name" value="holA"/>
    <property type="match status" value="1"/>
</dbReference>
<comment type="similarity">
    <text evidence="6">Belongs to the DNA polymerase HolA subunit family.</text>
</comment>
<dbReference type="RefSeq" id="WP_189639494.1">
    <property type="nucleotide sequence ID" value="NZ_BMZF01000002.1"/>
</dbReference>
<dbReference type="InterPro" id="IPR027417">
    <property type="entry name" value="P-loop_NTPase"/>
</dbReference>
<accession>A0ABQ3CWR4</accession>
<keyword evidence="5" id="KW-0239">DNA-directed DNA polymerase</keyword>
<gene>
    <name evidence="8" type="ORF">GCM10008927_09920</name>
</gene>
<dbReference type="PANTHER" id="PTHR34388:SF1">
    <property type="entry name" value="DNA POLYMERASE III SUBUNIT DELTA"/>
    <property type="match status" value="1"/>
</dbReference>
<proteinExistence type="inferred from homology"/>
<dbReference type="Proteomes" id="UP000634455">
    <property type="component" value="Unassembled WGS sequence"/>
</dbReference>
<dbReference type="InterPro" id="IPR005790">
    <property type="entry name" value="DNA_polIII_delta"/>
</dbReference>
<evidence type="ECO:0000313" key="8">
    <source>
        <dbReference type="EMBL" id="GHA47160.1"/>
    </source>
</evidence>
<evidence type="ECO:0000256" key="4">
    <source>
        <dbReference type="ARBA" id="ARBA00022705"/>
    </source>
</evidence>
<dbReference type="EMBL" id="BMZF01000002">
    <property type="protein sequence ID" value="GHA47160.1"/>
    <property type="molecule type" value="Genomic_DNA"/>
</dbReference>
<keyword evidence="2" id="KW-0808">Transferase</keyword>
<organism evidence="8 9">
    <name type="scientific">Paramylibacter ulvae</name>
    <dbReference type="NCBI Taxonomy" id="1651968"/>
    <lineage>
        <taxon>Bacteria</taxon>
        <taxon>Pseudomonadati</taxon>
        <taxon>Pseudomonadota</taxon>
        <taxon>Alphaproteobacteria</taxon>
        <taxon>Rhodobacterales</taxon>
        <taxon>Paracoccaceae</taxon>
        <taxon>Paramylibacter</taxon>
    </lineage>
</organism>
<evidence type="ECO:0000256" key="5">
    <source>
        <dbReference type="ARBA" id="ARBA00022932"/>
    </source>
</evidence>
<dbReference type="EC" id="2.7.7.7" evidence="1"/>